<dbReference type="SUPFAM" id="SSF48403">
    <property type="entry name" value="Ankyrin repeat"/>
    <property type="match status" value="1"/>
</dbReference>
<reference evidence="5" key="1">
    <citation type="journal article" date="2013" name="Nat. Biotechnol.">
        <title>Chinese hamster genome sequenced from sorted chromosomes.</title>
        <authorList>
            <person name="Brinkrolf K."/>
            <person name="Rupp O."/>
            <person name="Laux H."/>
            <person name="Kollin F."/>
            <person name="Ernst W."/>
            <person name="Linke B."/>
            <person name="Kofler R."/>
            <person name="Romand S."/>
            <person name="Hesse F."/>
            <person name="Budach W.E."/>
            <person name="Galosy S."/>
            <person name="Muller D."/>
            <person name="Noll T."/>
            <person name="Wienberg J."/>
            <person name="Jostock T."/>
            <person name="Leonard M."/>
            <person name="Grillari J."/>
            <person name="Tauch A."/>
            <person name="Goesmann A."/>
            <person name="Helk B."/>
            <person name="Mott J.E."/>
            <person name="Puhler A."/>
            <person name="Borth N."/>
        </authorList>
    </citation>
    <scope>NUCLEOTIDE SEQUENCE [LARGE SCALE GENOMIC DNA]</scope>
    <source>
        <strain evidence="5">17A/GY</strain>
    </source>
</reference>
<dbReference type="SMART" id="SM00248">
    <property type="entry name" value="ANK"/>
    <property type="match status" value="6"/>
</dbReference>
<evidence type="ECO:0000313" key="5">
    <source>
        <dbReference type="Proteomes" id="UP000030759"/>
    </source>
</evidence>
<evidence type="ECO:0000256" key="2">
    <source>
        <dbReference type="ARBA" id="ARBA00023043"/>
    </source>
</evidence>
<sequence length="399" mass="44378">MVMADQHRSVSELLSNSKFDVNYAFGRVKRSLLHIAANCGSVECLVLLLKKGANPNYQDISGCTPLHLAARNGQKKCMSKLLEYSADVNICNNEGLTAIHWLAVNGRTELLHDLVQHVSDVDVEDAMGQTALHVACQNGHKTGPSYVEILPCLPCSLSSFSFLRKGTYGETQMRTIGIKLENIIFEVFQTVQCLLDSGADINRPNVSGATPLYFACSHGQRDTAQILLLRGAKYLPDKNGVTPLDLCVQGGYGETCEVLIQYHPRLFRTIVQMTQNEDLRENMLRQVLEHLSQQSESQYLKILTSLAEVATTNGHKLLSLSSNYDAQMKSLLRIVRIFCHVFRIGPSSPSNGIDMGYNGNKTPRSQVFKVREVVVRKVDVKEMTVTQHASLNQNLLDRI</sequence>
<dbReference type="Gene3D" id="1.25.40.20">
    <property type="entry name" value="Ankyrin repeat-containing domain"/>
    <property type="match status" value="3"/>
</dbReference>
<dbReference type="EC" id="6.3.2.-" evidence="4"/>
<feature type="repeat" description="ANK" evidence="3">
    <location>
        <begin position="28"/>
        <end position="60"/>
    </location>
</feature>
<name>A0A061IGK2_CRIGR</name>
<dbReference type="InterPro" id="IPR002110">
    <property type="entry name" value="Ankyrin_rpt"/>
</dbReference>
<dbReference type="Pfam" id="PF12796">
    <property type="entry name" value="Ank_2"/>
    <property type="match status" value="2"/>
</dbReference>
<evidence type="ECO:0000313" key="4">
    <source>
        <dbReference type="EMBL" id="ERE82689.1"/>
    </source>
</evidence>
<dbReference type="PROSITE" id="PS50297">
    <property type="entry name" value="ANK_REP_REGION"/>
    <property type="match status" value="4"/>
</dbReference>
<dbReference type="Pfam" id="PF13637">
    <property type="entry name" value="Ank_4"/>
    <property type="match status" value="1"/>
</dbReference>
<feature type="repeat" description="ANK" evidence="3">
    <location>
        <begin position="94"/>
        <end position="126"/>
    </location>
</feature>
<dbReference type="PANTHER" id="PTHR24198">
    <property type="entry name" value="ANKYRIN REPEAT AND PROTEIN KINASE DOMAIN-CONTAINING PROTEIN"/>
    <property type="match status" value="1"/>
</dbReference>
<dbReference type="InterPro" id="IPR036770">
    <property type="entry name" value="Ankyrin_rpt-contain_sf"/>
</dbReference>
<protein>
    <submittedName>
        <fullName evidence="4">E3 ubiquitin-protein ligase</fullName>
        <ecNumber evidence="4">6.3.2.-</ecNumber>
    </submittedName>
</protein>
<keyword evidence="1" id="KW-0677">Repeat</keyword>
<dbReference type="EMBL" id="KE669606">
    <property type="protein sequence ID" value="ERE82689.1"/>
    <property type="molecule type" value="Genomic_DNA"/>
</dbReference>
<keyword evidence="2 3" id="KW-0040">ANK repeat</keyword>
<proteinExistence type="predicted"/>
<evidence type="ECO:0000256" key="1">
    <source>
        <dbReference type="ARBA" id="ARBA00022737"/>
    </source>
</evidence>
<dbReference type="AlphaFoldDB" id="A0A061IGK2"/>
<accession>A0A061IGK2</accession>
<dbReference type="PANTHER" id="PTHR24198:SF165">
    <property type="entry name" value="ANKYRIN REPEAT-CONTAINING PROTEIN-RELATED"/>
    <property type="match status" value="1"/>
</dbReference>
<gene>
    <name evidence="4" type="ORF">H671_2g7257</name>
</gene>
<organism evidence="4 5">
    <name type="scientific">Cricetulus griseus</name>
    <name type="common">Chinese hamster</name>
    <name type="synonym">Cricetulus barabensis griseus</name>
    <dbReference type="NCBI Taxonomy" id="10029"/>
    <lineage>
        <taxon>Eukaryota</taxon>
        <taxon>Metazoa</taxon>
        <taxon>Chordata</taxon>
        <taxon>Craniata</taxon>
        <taxon>Vertebrata</taxon>
        <taxon>Euteleostomi</taxon>
        <taxon>Mammalia</taxon>
        <taxon>Eutheria</taxon>
        <taxon>Euarchontoglires</taxon>
        <taxon>Glires</taxon>
        <taxon>Rodentia</taxon>
        <taxon>Myomorpha</taxon>
        <taxon>Muroidea</taxon>
        <taxon>Cricetidae</taxon>
        <taxon>Cricetinae</taxon>
        <taxon>Cricetulus</taxon>
    </lineage>
</organism>
<dbReference type="PROSITE" id="PS50088">
    <property type="entry name" value="ANK_REPEAT"/>
    <property type="match status" value="4"/>
</dbReference>
<evidence type="ECO:0000256" key="3">
    <source>
        <dbReference type="PROSITE-ProRule" id="PRU00023"/>
    </source>
</evidence>
<feature type="repeat" description="ANK" evidence="3">
    <location>
        <begin position="207"/>
        <end position="232"/>
    </location>
</feature>
<dbReference type="Proteomes" id="UP000030759">
    <property type="component" value="Unassembled WGS sequence"/>
</dbReference>
<dbReference type="PRINTS" id="PR01415">
    <property type="entry name" value="ANKYRIN"/>
</dbReference>
<dbReference type="FunFam" id="1.25.40.20:FF:000054">
    <property type="entry name" value="E3 ubiquitin-protein ligase HACE1 isoform X1"/>
    <property type="match status" value="1"/>
</dbReference>
<feature type="repeat" description="ANK" evidence="3">
    <location>
        <begin position="61"/>
        <end position="93"/>
    </location>
</feature>